<dbReference type="OrthoDB" id="414175at2759"/>
<dbReference type="Proteomes" id="UP000325780">
    <property type="component" value="Unassembled WGS sequence"/>
</dbReference>
<dbReference type="Gene3D" id="3.90.550.50">
    <property type="match status" value="1"/>
</dbReference>
<evidence type="ECO:0000313" key="2">
    <source>
        <dbReference type="Proteomes" id="UP000325780"/>
    </source>
</evidence>
<reference evidence="1 2" key="1">
    <citation type="submission" date="2019-04" db="EMBL/GenBank/DDBJ databases">
        <title>Friends and foes A comparative genomics study of 23 Aspergillus species from section Flavi.</title>
        <authorList>
            <consortium name="DOE Joint Genome Institute"/>
            <person name="Kjaerbolling I."/>
            <person name="Vesth T."/>
            <person name="Frisvad J.C."/>
            <person name="Nybo J.L."/>
            <person name="Theobald S."/>
            <person name="Kildgaard S."/>
            <person name="Isbrandt T."/>
            <person name="Kuo A."/>
            <person name="Sato A."/>
            <person name="Lyhne E.K."/>
            <person name="Kogle M.E."/>
            <person name="Wiebenga A."/>
            <person name="Kun R.S."/>
            <person name="Lubbers R.J."/>
            <person name="Makela M.R."/>
            <person name="Barry K."/>
            <person name="Chovatia M."/>
            <person name="Clum A."/>
            <person name="Daum C."/>
            <person name="Haridas S."/>
            <person name="He G."/>
            <person name="LaButti K."/>
            <person name="Lipzen A."/>
            <person name="Mondo S."/>
            <person name="Riley R."/>
            <person name="Salamov A."/>
            <person name="Simmons B.A."/>
            <person name="Magnuson J.K."/>
            <person name="Henrissat B."/>
            <person name="Mortensen U.H."/>
            <person name="Larsen T.O."/>
            <person name="Devries R.P."/>
            <person name="Grigoriev I.V."/>
            <person name="Machida M."/>
            <person name="Baker S.E."/>
            <person name="Andersen M.R."/>
        </authorList>
    </citation>
    <scope>NUCLEOTIDE SEQUENCE [LARGE SCALE GENOMIC DNA]</scope>
    <source>
        <strain evidence="1 2">IBT 18842</strain>
    </source>
</reference>
<evidence type="ECO:0000313" key="1">
    <source>
        <dbReference type="EMBL" id="KAE8153066.1"/>
    </source>
</evidence>
<gene>
    <name evidence="1" type="ORF">BDV25DRAFT_150161</name>
</gene>
<dbReference type="EMBL" id="ML742044">
    <property type="protein sequence ID" value="KAE8153066.1"/>
    <property type="molecule type" value="Genomic_DNA"/>
</dbReference>
<dbReference type="InterPro" id="IPR006740">
    <property type="entry name" value="DUF604"/>
</dbReference>
<dbReference type="PANTHER" id="PTHR10811">
    <property type="entry name" value="FRINGE-RELATED"/>
    <property type="match status" value="1"/>
</dbReference>
<accession>A0A5N6U397</accession>
<evidence type="ECO:0008006" key="3">
    <source>
        <dbReference type="Google" id="ProtNLM"/>
    </source>
</evidence>
<keyword evidence="2" id="KW-1185">Reference proteome</keyword>
<dbReference type="Pfam" id="PF04646">
    <property type="entry name" value="DUF604"/>
    <property type="match status" value="1"/>
</dbReference>
<organism evidence="1 2">
    <name type="scientific">Aspergillus avenaceus</name>
    <dbReference type="NCBI Taxonomy" id="36643"/>
    <lineage>
        <taxon>Eukaryota</taxon>
        <taxon>Fungi</taxon>
        <taxon>Dikarya</taxon>
        <taxon>Ascomycota</taxon>
        <taxon>Pezizomycotina</taxon>
        <taxon>Eurotiomycetes</taxon>
        <taxon>Eurotiomycetidae</taxon>
        <taxon>Eurotiales</taxon>
        <taxon>Aspergillaceae</taxon>
        <taxon>Aspergillus</taxon>
        <taxon>Aspergillus subgen. Circumdati</taxon>
    </lineage>
</organism>
<sequence length="471" mass="54055">MSRHRVLRTRQPMKSFITIVFCLSAAIFLLNSRLRNSDRLTTTNYPTSHSKTPRCDVDLDLFRSYGYNESIEYERWDITVRQSQNFNGYSDHLGVPVPTFETIHLDTEHENLLHGVPCPPPVTIDAPVPVPQVDASHLVFGVSTSLERLDDSLDAFAHWAGGTNARIIAMVEPASPEARAWITHRARDLRIRLTMIDTEEELLDRYFHLTRIIVQARDQTTQWGVIIDDDTFFPSMSNLVDRLATYDASKPQYIGALSENFDQMGIFYYIAYGGAGIFLSMPLLEELDAVYDECYEFKDNGDKRVAQCIYMHTTTKLTWDRGLFQLDLQNDVSGFYESGRPLPLSLHHWKSWADVDVLALGKVAPICGDDCQLRRWRISDRWFLVNGFSLVEYSSPMDDLVSMEQTWDPSEWARDRGYAWSLGPLRPKDEGKVSFRLRSAIPDGKTLKQIYIQEPDENRPPRVLEVVWSVG</sequence>
<name>A0A5N6U397_ASPAV</name>
<proteinExistence type="predicted"/>
<protein>
    <recommendedName>
        <fullName evidence="3">Glycosyltransferase family 31 protein</fullName>
    </recommendedName>
</protein>
<dbReference type="AlphaFoldDB" id="A0A5N6U397"/>